<gene>
    <name evidence="2" type="primary">kmo</name>
    <name evidence="2" type="ORF">SNAT2548_LOCUS1973</name>
</gene>
<comment type="caution">
    <text evidence="2">The sequence shown here is derived from an EMBL/GenBank/DDBJ whole genome shotgun (WGS) entry which is preliminary data.</text>
</comment>
<organism evidence="2 3">
    <name type="scientific">Symbiodinium natans</name>
    <dbReference type="NCBI Taxonomy" id="878477"/>
    <lineage>
        <taxon>Eukaryota</taxon>
        <taxon>Sar</taxon>
        <taxon>Alveolata</taxon>
        <taxon>Dinophyceae</taxon>
        <taxon>Suessiales</taxon>
        <taxon>Symbiodiniaceae</taxon>
        <taxon>Symbiodinium</taxon>
    </lineage>
</organism>
<feature type="transmembrane region" description="Helical" evidence="1">
    <location>
        <begin position="70"/>
        <end position="91"/>
    </location>
</feature>
<evidence type="ECO:0000256" key="1">
    <source>
        <dbReference type="SAM" id="Phobius"/>
    </source>
</evidence>
<keyword evidence="3" id="KW-1185">Reference proteome</keyword>
<protein>
    <submittedName>
        <fullName evidence="2">Kmo protein</fullName>
    </submittedName>
</protein>
<keyword evidence="1" id="KW-0472">Membrane</keyword>
<sequence>MSESELGAREGVRGARVGHEGHMHPEGAKLLLSSAAAEEELEQKRAHLLEGIPILSASPSVSSCQRRCLAFLRTIIFLAATVGILWVQCWFCESLLGRHGRLCIFVRACISNARPCQTVKPSR</sequence>
<dbReference type="Proteomes" id="UP000604046">
    <property type="component" value="Unassembled WGS sequence"/>
</dbReference>
<dbReference type="EMBL" id="CAJNDS010000113">
    <property type="protein sequence ID" value="CAE6961285.1"/>
    <property type="molecule type" value="Genomic_DNA"/>
</dbReference>
<dbReference type="AlphaFoldDB" id="A0A812HUS5"/>
<keyword evidence="1" id="KW-1133">Transmembrane helix</keyword>
<proteinExistence type="predicted"/>
<reference evidence="2" key="1">
    <citation type="submission" date="2021-02" db="EMBL/GenBank/DDBJ databases">
        <authorList>
            <person name="Dougan E. K."/>
            <person name="Rhodes N."/>
            <person name="Thang M."/>
            <person name="Chan C."/>
        </authorList>
    </citation>
    <scope>NUCLEOTIDE SEQUENCE</scope>
</reference>
<keyword evidence="1" id="KW-0812">Transmembrane</keyword>
<accession>A0A812HUS5</accession>
<evidence type="ECO:0000313" key="2">
    <source>
        <dbReference type="EMBL" id="CAE6961285.1"/>
    </source>
</evidence>
<name>A0A812HUS5_9DINO</name>
<evidence type="ECO:0000313" key="3">
    <source>
        <dbReference type="Proteomes" id="UP000604046"/>
    </source>
</evidence>